<protein>
    <submittedName>
        <fullName evidence="1">Uncharacterized protein</fullName>
    </submittedName>
</protein>
<gene>
    <name evidence="1" type="ORF">E3U43_009564</name>
</gene>
<evidence type="ECO:0000313" key="2">
    <source>
        <dbReference type="Proteomes" id="UP000793456"/>
    </source>
</evidence>
<keyword evidence="2" id="KW-1185">Reference proteome</keyword>
<proteinExistence type="predicted"/>
<organism evidence="1 2">
    <name type="scientific">Larimichthys crocea</name>
    <name type="common">Large yellow croaker</name>
    <name type="synonym">Pseudosciaena crocea</name>
    <dbReference type="NCBI Taxonomy" id="215358"/>
    <lineage>
        <taxon>Eukaryota</taxon>
        <taxon>Metazoa</taxon>
        <taxon>Chordata</taxon>
        <taxon>Craniata</taxon>
        <taxon>Vertebrata</taxon>
        <taxon>Euteleostomi</taxon>
        <taxon>Actinopterygii</taxon>
        <taxon>Neopterygii</taxon>
        <taxon>Teleostei</taxon>
        <taxon>Neoteleostei</taxon>
        <taxon>Acanthomorphata</taxon>
        <taxon>Eupercaria</taxon>
        <taxon>Sciaenidae</taxon>
        <taxon>Larimichthys</taxon>
    </lineage>
</organism>
<accession>A0ACD3QBA5</accession>
<reference evidence="1" key="1">
    <citation type="submission" date="2018-11" db="EMBL/GenBank/DDBJ databases">
        <title>The sequence and de novo assembly of Larimichthys crocea genome using PacBio and Hi-C technologies.</title>
        <authorList>
            <person name="Xu P."/>
            <person name="Chen B."/>
            <person name="Zhou Z."/>
            <person name="Ke Q."/>
            <person name="Wu Y."/>
            <person name="Bai H."/>
            <person name="Pu F."/>
        </authorList>
    </citation>
    <scope>NUCLEOTIDE SEQUENCE</scope>
    <source>
        <tissue evidence="1">Muscle</tissue>
    </source>
</reference>
<comment type="caution">
    <text evidence="1">The sequence shown here is derived from an EMBL/GenBank/DDBJ whole genome shotgun (WGS) entry which is preliminary data.</text>
</comment>
<dbReference type="EMBL" id="CM011694">
    <property type="protein sequence ID" value="TMS04407.1"/>
    <property type="molecule type" value="Genomic_DNA"/>
</dbReference>
<sequence>MPLCTANMAVLDQDTSKDLVGGDGLPKLPLPALKDTLDMYLRCMKHLLTEEQFNKTQHIVKEFGAPGGVGELLQSKLMERRENEANWVYDYWLNDMYLNNRLALPVNSSPVMVFPQQNFRAPIDSLRFAAHLISGVLEYKTLLDARALPLDYARGQLAGTPLCMEQYYRLFTSYRLPGPERDTLVAQESSVMPEPEHIIVACKNQFFVLDVVINFRRLNERDLLTQLEKIARMADSEEEQLPPIGLLTSDGRTEWAESRSVLMRESTNRDSLDMIERCMCLVCLDEATGPELSDSTRAMLMLHGGGVAKSGGNRWIGSPSKLVRAASVSELPAPRRLRWKCTPEIHKLLASSSDKLQRSGLTLLFAYQANAYTRSAHSKVYSYSLRLVKNLDMNVHKFWDYGKEFIKKQKMSPDAFIQVALQLAYYR</sequence>
<dbReference type="Proteomes" id="UP000793456">
    <property type="component" value="Chromosome XXI"/>
</dbReference>
<evidence type="ECO:0000313" key="1">
    <source>
        <dbReference type="EMBL" id="TMS04407.1"/>
    </source>
</evidence>
<name>A0ACD3QBA5_LARCR</name>